<dbReference type="InterPro" id="IPR019614">
    <property type="entry name" value="SAM-dep_methyl-trfase"/>
</dbReference>
<dbReference type="Pfam" id="PF17785">
    <property type="entry name" value="PUA_3"/>
    <property type="match status" value="1"/>
</dbReference>
<dbReference type="InterPro" id="IPR041532">
    <property type="entry name" value="RlmI-like_PUA"/>
</dbReference>
<evidence type="ECO:0000313" key="10">
    <source>
        <dbReference type="Proteomes" id="UP000190774"/>
    </source>
</evidence>
<dbReference type="OrthoDB" id="9805492at2"/>
<keyword evidence="4 9" id="KW-0808">Transferase</keyword>
<evidence type="ECO:0000259" key="8">
    <source>
        <dbReference type="Pfam" id="PF17785"/>
    </source>
</evidence>
<dbReference type="Gene3D" id="3.40.50.150">
    <property type="entry name" value="Vaccinia Virus protein VP39"/>
    <property type="match status" value="1"/>
</dbReference>
<evidence type="ECO:0000259" key="7">
    <source>
        <dbReference type="Pfam" id="PF10672"/>
    </source>
</evidence>
<dbReference type="Proteomes" id="UP000190774">
    <property type="component" value="Unassembled WGS sequence"/>
</dbReference>
<dbReference type="GO" id="GO:0008168">
    <property type="term" value="F:methyltransferase activity"/>
    <property type="evidence" value="ECO:0007669"/>
    <property type="project" value="UniProtKB-KW"/>
</dbReference>
<proteinExistence type="inferred from homology"/>
<keyword evidence="10" id="KW-1185">Reference proteome</keyword>
<dbReference type="RefSeq" id="WP_078814866.1">
    <property type="nucleotide sequence ID" value="NZ_FUYE01000014.1"/>
</dbReference>
<dbReference type="Gene3D" id="2.30.130.10">
    <property type="entry name" value="PUA domain"/>
    <property type="match status" value="1"/>
</dbReference>
<reference evidence="10" key="1">
    <citation type="submission" date="2017-02" db="EMBL/GenBank/DDBJ databases">
        <authorList>
            <person name="Varghese N."/>
            <person name="Submissions S."/>
        </authorList>
    </citation>
    <scope>NUCLEOTIDE SEQUENCE [LARGE SCALE GENOMIC DNA]</scope>
    <source>
        <strain evidence="10">ATCC 700200</strain>
    </source>
</reference>
<dbReference type="AlphaFoldDB" id="A0A1T4YM41"/>
<dbReference type="CDD" id="cd02440">
    <property type="entry name" value="AdoMet_MTases"/>
    <property type="match status" value="1"/>
</dbReference>
<dbReference type="InterPro" id="IPR036974">
    <property type="entry name" value="PUA_sf"/>
</dbReference>
<keyword evidence="3 9" id="KW-0489">Methyltransferase</keyword>
<feature type="domain" description="S-adenosylmethionine-dependent methyltransferase" evidence="7">
    <location>
        <begin position="170"/>
        <end position="337"/>
    </location>
</feature>
<comment type="subcellular location">
    <subcellularLocation>
        <location evidence="1">Cytoplasm</location>
    </subcellularLocation>
</comment>
<comment type="similarity">
    <text evidence="6">Belongs to the methyltransferase superfamily. RlmI family.</text>
</comment>
<sequence>MPTLSIQPRARIFHGHVWVYATEIKGRFGDPQPGDVVQLQDARGKPMGSAIYNPKSQISARLFSYRRQDLDLDFFIRRIERALKSREDAGVDTSLCRMVWSESDGLPGVVVDRYGDHLVLQTLTLAMAQRQELIIEALVKVFSPKGIVQRNEGGVRKAEGLEQIKGTVYGETPEPYVVRYQGSAFHADLIEGQKTGLYLDQLDNYQHAARLAKGRRVLDCFTNQGGFAQACALAGASEVTAVDISESAVALAEKNAAIAGANIKFIAANCFDFLKQQESSGATYDLIILDPPSFTKTKASVKDAMRGYKEIHLRAMKMLQPGGILATYSCSHHVSKGEFHASIEDAAVDAKKTLRRVATYTQRPDHPILATIPETEYLTGYAYEVVAAW</sequence>
<dbReference type="EMBL" id="FUYE01000014">
    <property type="protein sequence ID" value="SKB02822.1"/>
    <property type="molecule type" value="Genomic_DNA"/>
</dbReference>
<evidence type="ECO:0000256" key="5">
    <source>
        <dbReference type="ARBA" id="ARBA00022691"/>
    </source>
</evidence>
<dbReference type="GO" id="GO:0032259">
    <property type="term" value="P:methylation"/>
    <property type="evidence" value="ECO:0007669"/>
    <property type="project" value="UniProtKB-KW"/>
</dbReference>
<evidence type="ECO:0000256" key="1">
    <source>
        <dbReference type="ARBA" id="ARBA00004496"/>
    </source>
</evidence>
<dbReference type="PANTHER" id="PTHR42873:SF1">
    <property type="entry name" value="S-ADENOSYLMETHIONINE-DEPENDENT METHYLTRANSFERASE DOMAIN-CONTAINING PROTEIN"/>
    <property type="match status" value="1"/>
</dbReference>
<dbReference type="InterPro" id="IPR015947">
    <property type="entry name" value="PUA-like_sf"/>
</dbReference>
<dbReference type="Gene3D" id="3.30.750.80">
    <property type="entry name" value="RNA methyltransferase domain (HRMD) like"/>
    <property type="match status" value="1"/>
</dbReference>
<dbReference type="GO" id="GO:0005737">
    <property type="term" value="C:cytoplasm"/>
    <property type="evidence" value="ECO:0007669"/>
    <property type="project" value="UniProtKB-SubCell"/>
</dbReference>
<dbReference type="SUPFAM" id="SSF88697">
    <property type="entry name" value="PUA domain-like"/>
    <property type="match status" value="1"/>
</dbReference>
<dbReference type="GO" id="GO:0003723">
    <property type="term" value="F:RNA binding"/>
    <property type="evidence" value="ECO:0007669"/>
    <property type="project" value="InterPro"/>
</dbReference>
<dbReference type="CDD" id="cd11572">
    <property type="entry name" value="RlmI_M_like"/>
    <property type="match status" value="1"/>
</dbReference>
<keyword evidence="5" id="KW-0949">S-adenosyl-L-methionine</keyword>
<evidence type="ECO:0000313" key="9">
    <source>
        <dbReference type="EMBL" id="SKB02822.1"/>
    </source>
</evidence>
<organism evidence="9 10">
    <name type="scientific">Prosthecobacter debontii</name>
    <dbReference type="NCBI Taxonomy" id="48467"/>
    <lineage>
        <taxon>Bacteria</taxon>
        <taxon>Pseudomonadati</taxon>
        <taxon>Verrucomicrobiota</taxon>
        <taxon>Verrucomicrobiia</taxon>
        <taxon>Verrucomicrobiales</taxon>
        <taxon>Verrucomicrobiaceae</taxon>
        <taxon>Prosthecobacter</taxon>
    </lineage>
</organism>
<gene>
    <name evidence="9" type="ORF">SAMN02745166_03694</name>
</gene>
<feature type="domain" description="RlmI-like PUA" evidence="8">
    <location>
        <begin position="11"/>
        <end position="64"/>
    </location>
</feature>
<dbReference type="InterPro" id="IPR029063">
    <property type="entry name" value="SAM-dependent_MTases_sf"/>
</dbReference>
<dbReference type="CDD" id="cd21153">
    <property type="entry name" value="PUA_RlmI"/>
    <property type="match status" value="1"/>
</dbReference>
<evidence type="ECO:0000256" key="4">
    <source>
        <dbReference type="ARBA" id="ARBA00022679"/>
    </source>
</evidence>
<dbReference type="PANTHER" id="PTHR42873">
    <property type="entry name" value="RIBOSOMAL RNA LARGE SUBUNIT METHYLTRANSFERASE"/>
    <property type="match status" value="1"/>
</dbReference>
<keyword evidence="2" id="KW-0963">Cytoplasm</keyword>
<dbReference type="Pfam" id="PF10672">
    <property type="entry name" value="Methyltrans_SAM"/>
    <property type="match status" value="1"/>
</dbReference>
<evidence type="ECO:0000256" key="3">
    <source>
        <dbReference type="ARBA" id="ARBA00022603"/>
    </source>
</evidence>
<evidence type="ECO:0000256" key="2">
    <source>
        <dbReference type="ARBA" id="ARBA00022490"/>
    </source>
</evidence>
<evidence type="ECO:0000256" key="6">
    <source>
        <dbReference type="ARBA" id="ARBA00038091"/>
    </source>
</evidence>
<protein>
    <submittedName>
        <fullName evidence="9">23S rRNA (Cytosine1962-C5)-methyltransferase</fullName>
    </submittedName>
</protein>
<accession>A0A1T4YM41</accession>
<dbReference type="SUPFAM" id="SSF53335">
    <property type="entry name" value="S-adenosyl-L-methionine-dependent methyltransferases"/>
    <property type="match status" value="1"/>
</dbReference>
<name>A0A1T4YM41_9BACT</name>